<feature type="domain" description="Dienelactone hydrolase" evidence="1">
    <location>
        <begin position="56"/>
        <end position="281"/>
    </location>
</feature>
<organism evidence="2 3">
    <name type="scientific">Ephemerocybe angulata</name>
    <dbReference type="NCBI Taxonomy" id="980116"/>
    <lineage>
        <taxon>Eukaryota</taxon>
        <taxon>Fungi</taxon>
        <taxon>Dikarya</taxon>
        <taxon>Basidiomycota</taxon>
        <taxon>Agaricomycotina</taxon>
        <taxon>Agaricomycetes</taxon>
        <taxon>Agaricomycetidae</taxon>
        <taxon>Agaricales</taxon>
        <taxon>Agaricineae</taxon>
        <taxon>Psathyrellaceae</taxon>
        <taxon>Ephemerocybe</taxon>
    </lineage>
</organism>
<dbReference type="Gene3D" id="3.40.50.1820">
    <property type="entry name" value="alpha/beta hydrolase"/>
    <property type="match status" value="1"/>
</dbReference>
<proteinExistence type="predicted"/>
<reference evidence="2 3" key="1">
    <citation type="journal article" date="2020" name="ISME J.">
        <title>Uncovering the hidden diversity of litter-decomposition mechanisms in mushroom-forming fungi.</title>
        <authorList>
            <person name="Floudas D."/>
            <person name="Bentzer J."/>
            <person name="Ahren D."/>
            <person name="Johansson T."/>
            <person name="Persson P."/>
            <person name="Tunlid A."/>
        </authorList>
    </citation>
    <scope>NUCLEOTIDE SEQUENCE [LARGE SCALE GENOMIC DNA]</scope>
    <source>
        <strain evidence="2 3">CBS 175.51</strain>
    </source>
</reference>
<dbReference type="PANTHER" id="PTHR47668:SF1">
    <property type="entry name" value="DIENELACTONE HYDROLASE DOMAIN-CONTAINING PROTEIN-RELATED"/>
    <property type="match status" value="1"/>
</dbReference>
<dbReference type="EMBL" id="JAACJK010000057">
    <property type="protein sequence ID" value="KAF5336980.1"/>
    <property type="molecule type" value="Genomic_DNA"/>
</dbReference>
<protein>
    <recommendedName>
        <fullName evidence="1">Dienelactone hydrolase domain-containing protein</fullName>
    </recommendedName>
</protein>
<sequence length="282" mass="31143">MLSRLRSVVAHLSPISSTARMSTVHNTNKACCTIPPVQSDYQPKGTFKSIGDFKKVYVTGPEKSDNAIVCVYDIFGYSRNNVLSSYFPQTQQGADIVAASTCTTVYMPDFFEPEGPFDINRYPPKTEEDKKAIQDFFGGTANPSAAISKLKKFGEHLKSNGAQKVAVYGFCWGGKVVISSSGENTPFSAAAIIHPAMLSVEDAKKLTIPLGIYVSADEPEAEYESIVDIISKKPFASVSDHKNYKNMFHGWAAARGDLKNEENRKEYDDVYKRLVTFFQKAL</sequence>
<dbReference type="OrthoDB" id="2147163at2759"/>
<name>A0A8H5C8B9_9AGAR</name>
<dbReference type="PANTHER" id="PTHR47668">
    <property type="entry name" value="DIENELACTONE HYDROLASE FAMILY PROTEIN (AFU_ORTHOLOGUE AFUA_6G01940)"/>
    <property type="match status" value="1"/>
</dbReference>
<dbReference type="AlphaFoldDB" id="A0A8H5C8B9"/>
<dbReference type="Proteomes" id="UP000541558">
    <property type="component" value="Unassembled WGS sequence"/>
</dbReference>
<dbReference type="InterPro" id="IPR029058">
    <property type="entry name" value="AB_hydrolase_fold"/>
</dbReference>
<accession>A0A8H5C8B9</accession>
<dbReference type="GO" id="GO:0016787">
    <property type="term" value="F:hydrolase activity"/>
    <property type="evidence" value="ECO:0007669"/>
    <property type="project" value="InterPro"/>
</dbReference>
<evidence type="ECO:0000259" key="1">
    <source>
        <dbReference type="Pfam" id="PF01738"/>
    </source>
</evidence>
<evidence type="ECO:0000313" key="2">
    <source>
        <dbReference type="EMBL" id="KAF5336980.1"/>
    </source>
</evidence>
<evidence type="ECO:0000313" key="3">
    <source>
        <dbReference type="Proteomes" id="UP000541558"/>
    </source>
</evidence>
<dbReference type="Pfam" id="PF01738">
    <property type="entry name" value="DLH"/>
    <property type="match status" value="1"/>
</dbReference>
<dbReference type="SUPFAM" id="SSF53474">
    <property type="entry name" value="alpha/beta-Hydrolases"/>
    <property type="match status" value="1"/>
</dbReference>
<dbReference type="InterPro" id="IPR002925">
    <property type="entry name" value="Dienelactn_hydro"/>
</dbReference>
<comment type="caution">
    <text evidence="2">The sequence shown here is derived from an EMBL/GenBank/DDBJ whole genome shotgun (WGS) entry which is preliminary data.</text>
</comment>
<keyword evidence="3" id="KW-1185">Reference proteome</keyword>
<gene>
    <name evidence="2" type="ORF">D9611_003455</name>
</gene>